<proteinExistence type="predicted"/>
<evidence type="ECO:0000256" key="1">
    <source>
        <dbReference type="SAM" id="MobiDB-lite"/>
    </source>
</evidence>
<dbReference type="PANTHER" id="PTHR35497">
    <property type="entry name" value="ACYL-UDP-N-ACETYLGLUCOSAMINE O-ACYLTRANSFERASE"/>
    <property type="match status" value="1"/>
</dbReference>
<feature type="region of interest" description="Disordered" evidence="1">
    <location>
        <begin position="1"/>
        <end position="22"/>
    </location>
</feature>
<organism evidence="2 3">
    <name type="scientific">Trifolium medium</name>
    <dbReference type="NCBI Taxonomy" id="97028"/>
    <lineage>
        <taxon>Eukaryota</taxon>
        <taxon>Viridiplantae</taxon>
        <taxon>Streptophyta</taxon>
        <taxon>Embryophyta</taxon>
        <taxon>Tracheophyta</taxon>
        <taxon>Spermatophyta</taxon>
        <taxon>Magnoliopsida</taxon>
        <taxon>eudicotyledons</taxon>
        <taxon>Gunneridae</taxon>
        <taxon>Pentapetalae</taxon>
        <taxon>rosids</taxon>
        <taxon>fabids</taxon>
        <taxon>Fabales</taxon>
        <taxon>Fabaceae</taxon>
        <taxon>Papilionoideae</taxon>
        <taxon>50 kb inversion clade</taxon>
        <taxon>NPAAA clade</taxon>
        <taxon>Hologalegina</taxon>
        <taxon>IRL clade</taxon>
        <taxon>Trifolieae</taxon>
        <taxon>Trifolium</taxon>
    </lineage>
</organism>
<dbReference type="AlphaFoldDB" id="A0A392PYI5"/>
<comment type="caution">
    <text evidence="2">The sequence shown here is derived from an EMBL/GenBank/DDBJ whole genome shotgun (WGS) entry which is preliminary data.</text>
</comment>
<dbReference type="PANTHER" id="PTHR35497:SF1">
    <property type="entry name" value="ACYL-UDP-N-ACETYLGLUCOSAMINE O-ACYLTRANSFERASE"/>
    <property type="match status" value="1"/>
</dbReference>
<protein>
    <submittedName>
        <fullName evidence="2">Uncharacterized protein</fullName>
    </submittedName>
</protein>
<dbReference type="EMBL" id="LXQA010102062">
    <property type="protein sequence ID" value="MCI16702.1"/>
    <property type="molecule type" value="Genomic_DNA"/>
</dbReference>
<evidence type="ECO:0000313" key="2">
    <source>
        <dbReference type="EMBL" id="MCI16702.1"/>
    </source>
</evidence>
<feature type="compositionally biased region" description="Basic and acidic residues" evidence="1">
    <location>
        <begin position="11"/>
        <end position="20"/>
    </location>
</feature>
<keyword evidence="3" id="KW-1185">Reference proteome</keyword>
<name>A0A392PYI5_9FABA</name>
<accession>A0A392PYI5</accession>
<reference evidence="2 3" key="1">
    <citation type="journal article" date="2018" name="Front. Plant Sci.">
        <title>Red Clover (Trifolium pratense) and Zigzag Clover (T. medium) - A Picture of Genomic Similarities and Differences.</title>
        <authorList>
            <person name="Dluhosova J."/>
            <person name="Istvanek J."/>
            <person name="Nedelnik J."/>
            <person name="Repkova J."/>
        </authorList>
    </citation>
    <scope>NUCLEOTIDE SEQUENCE [LARGE SCALE GENOMIC DNA]</scope>
    <source>
        <strain evidence="3">cv. 10/8</strain>
        <tissue evidence="2">Leaf</tissue>
    </source>
</reference>
<sequence length="70" mass="8259">MDSVKSMIRQAKNEWTKNPEHLQNSSIGLHFPLQSEDTKKEEVKFLKLVQFYRAEYQIPDYPTQVKASMT</sequence>
<evidence type="ECO:0000313" key="3">
    <source>
        <dbReference type="Proteomes" id="UP000265520"/>
    </source>
</evidence>
<dbReference type="Proteomes" id="UP000265520">
    <property type="component" value="Unassembled WGS sequence"/>
</dbReference>